<dbReference type="Proteomes" id="UP000630528">
    <property type="component" value="Unassembled WGS sequence"/>
</dbReference>
<evidence type="ECO:0000313" key="2">
    <source>
        <dbReference type="EMBL" id="MBK6005645.1"/>
    </source>
</evidence>
<dbReference type="PROSITE" id="PS51257">
    <property type="entry name" value="PROKAR_LIPOPROTEIN"/>
    <property type="match status" value="1"/>
</dbReference>
<feature type="region of interest" description="Disordered" evidence="1">
    <location>
        <begin position="117"/>
        <end position="156"/>
    </location>
</feature>
<proteinExistence type="predicted"/>
<name>A0A934WLH9_9BURK</name>
<sequence>MTTLHTRTTHIAAASGRRIQLACQVLLLGATVACVSIAGAGTTAAAGAQKRYEQERAVCMTGQSNQARATCLKEAGAAYEEAKHHALGAGEAPDARNALQRCEGLPSADRAACTERVQGQGTTTGSAAAGGTMSEMTVTTPAAAAAPQAPAAAPAR</sequence>
<dbReference type="EMBL" id="JAEPWM010000002">
    <property type="protein sequence ID" value="MBK6005645.1"/>
    <property type="molecule type" value="Genomic_DNA"/>
</dbReference>
<accession>A0A934WLH9</accession>
<reference evidence="2" key="1">
    <citation type="journal article" date="2012" name="J. Microbiol. Biotechnol.">
        <title>Ramlibacter ginsenosidimutans sp. nov., with ginsenoside-converting activity.</title>
        <authorList>
            <person name="Wang L."/>
            <person name="An D.S."/>
            <person name="Kim S.G."/>
            <person name="Jin F.X."/>
            <person name="Kim S.C."/>
            <person name="Lee S.T."/>
            <person name="Im W.T."/>
        </authorList>
    </citation>
    <scope>NUCLEOTIDE SEQUENCE</scope>
    <source>
        <strain evidence="2">KACC 17527</strain>
    </source>
</reference>
<dbReference type="AlphaFoldDB" id="A0A934WLH9"/>
<organism evidence="2 3">
    <name type="scientific">Ramlibacter ginsenosidimutans</name>
    <dbReference type="NCBI Taxonomy" id="502333"/>
    <lineage>
        <taxon>Bacteria</taxon>
        <taxon>Pseudomonadati</taxon>
        <taxon>Pseudomonadota</taxon>
        <taxon>Betaproteobacteria</taxon>
        <taxon>Burkholderiales</taxon>
        <taxon>Comamonadaceae</taxon>
        <taxon>Ramlibacter</taxon>
    </lineage>
</organism>
<keyword evidence="3" id="KW-1185">Reference proteome</keyword>
<feature type="compositionally biased region" description="Low complexity" evidence="1">
    <location>
        <begin position="141"/>
        <end position="156"/>
    </location>
</feature>
<gene>
    <name evidence="2" type="ORF">JJB11_06025</name>
</gene>
<protein>
    <submittedName>
        <fullName evidence="2">Uncharacterized protein</fullName>
    </submittedName>
</protein>
<evidence type="ECO:0000256" key="1">
    <source>
        <dbReference type="SAM" id="MobiDB-lite"/>
    </source>
</evidence>
<dbReference type="RefSeq" id="WP_201167150.1">
    <property type="nucleotide sequence ID" value="NZ_JAEPWM010000002.1"/>
</dbReference>
<reference evidence="2" key="2">
    <citation type="submission" date="2021-01" db="EMBL/GenBank/DDBJ databases">
        <authorList>
            <person name="Kang M."/>
        </authorList>
    </citation>
    <scope>NUCLEOTIDE SEQUENCE</scope>
    <source>
        <strain evidence="2">KACC 17527</strain>
    </source>
</reference>
<evidence type="ECO:0000313" key="3">
    <source>
        <dbReference type="Proteomes" id="UP000630528"/>
    </source>
</evidence>
<feature type="compositionally biased region" description="Low complexity" evidence="1">
    <location>
        <begin position="121"/>
        <end position="132"/>
    </location>
</feature>
<comment type="caution">
    <text evidence="2">The sequence shown here is derived from an EMBL/GenBank/DDBJ whole genome shotgun (WGS) entry which is preliminary data.</text>
</comment>